<evidence type="ECO:0000313" key="2">
    <source>
        <dbReference type="Proteomes" id="UP000077013"/>
    </source>
</evidence>
<dbReference type="Proteomes" id="UP000077013">
    <property type="component" value="Unassembled WGS sequence"/>
</dbReference>
<accession>A0A167H680</accession>
<dbReference type="OrthoDB" id="663527at2"/>
<dbReference type="PROSITE" id="PS51257">
    <property type="entry name" value="PROKAR_LIPOPROTEIN"/>
    <property type="match status" value="1"/>
</dbReference>
<comment type="caution">
    <text evidence="1">The sequence shown here is derived from an EMBL/GenBank/DDBJ whole genome shotgun (WGS) entry which is preliminary data.</text>
</comment>
<evidence type="ECO:0000313" key="1">
    <source>
        <dbReference type="EMBL" id="OAB78257.1"/>
    </source>
</evidence>
<organism evidence="1 2">
    <name type="scientific">Cochleicola gelatinilyticus</name>
    <dbReference type="NCBI Taxonomy" id="1763537"/>
    <lineage>
        <taxon>Bacteria</taxon>
        <taxon>Pseudomonadati</taxon>
        <taxon>Bacteroidota</taxon>
        <taxon>Flavobacteriia</taxon>
        <taxon>Flavobacteriales</taxon>
        <taxon>Flavobacteriaceae</taxon>
        <taxon>Cochleicola</taxon>
    </lineage>
</organism>
<dbReference type="EMBL" id="LRXL01000045">
    <property type="protein sequence ID" value="OAB78257.1"/>
    <property type="molecule type" value="Genomic_DNA"/>
</dbReference>
<protein>
    <recommendedName>
        <fullName evidence="3">Lipoprotein</fullName>
    </recommendedName>
</protein>
<name>A0A167H680_9FLAO</name>
<evidence type="ECO:0008006" key="3">
    <source>
        <dbReference type="Google" id="ProtNLM"/>
    </source>
</evidence>
<proteinExistence type="predicted"/>
<dbReference type="STRING" id="1763537.ULVI_12335"/>
<dbReference type="AlphaFoldDB" id="A0A167H680"/>
<gene>
    <name evidence="1" type="ORF">ULVI_12335</name>
</gene>
<keyword evidence="2" id="KW-1185">Reference proteome</keyword>
<dbReference type="RefSeq" id="WP_068593087.1">
    <property type="nucleotide sequence ID" value="NZ_LRXL01000045.1"/>
</dbReference>
<reference evidence="1 2" key="1">
    <citation type="submission" date="2016-02" db="EMBL/GenBank/DDBJ databases">
        <title>Ulvibacter sp. LPB0005, isolated from Thais luteostoma.</title>
        <authorList>
            <person name="Shin S.-K."/>
            <person name="Yi H."/>
        </authorList>
    </citation>
    <scope>NUCLEOTIDE SEQUENCE [LARGE SCALE GENOMIC DNA]</scope>
    <source>
        <strain evidence="1 2">LPB0005</strain>
    </source>
</reference>
<dbReference type="InterPro" id="IPR045607">
    <property type="entry name" value="DUF6452"/>
</dbReference>
<dbReference type="Pfam" id="PF20050">
    <property type="entry name" value="DUF6452"/>
    <property type="match status" value="1"/>
</dbReference>
<sequence>MNFIKKGILVSLITLFFYGCSRDDICSGETLTTPKLIIVFKNVLNPLEASSVVGLSIEADFTTTGGVVLETTTSDSIAIPLRTNALETQFRFIQNTGATNENTDIVTFNYITNELYVNRACGFKTNYDNLEGVVTDDETNWIQNLTIEKQLVEDEQETHITILH</sequence>